<comment type="similarity">
    <text evidence="1">Belongs to the bacterial solute-binding protein 1 family.</text>
</comment>
<dbReference type="Proteomes" id="UP000029050">
    <property type="component" value="Unassembled WGS sequence"/>
</dbReference>
<dbReference type="GO" id="GO:0015768">
    <property type="term" value="P:maltose transport"/>
    <property type="evidence" value="ECO:0007669"/>
    <property type="project" value="TreeGrafter"/>
</dbReference>
<proteinExistence type="inferred from homology"/>
<dbReference type="PANTHER" id="PTHR30061">
    <property type="entry name" value="MALTOSE-BINDING PERIPLASMIC PROTEIN"/>
    <property type="match status" value="1"/>
</dbReference>
<dbReference type="GO" id="GO:0055052">
    <property type="term" value="C:ATP-binding cassette (ABC) transporter complex, substrate-binding subunit-containing"/>
    <property type="evidence" value="ECO:0007669"/>
    <property type="project" value="TreeGrafter"/>
</dbReference>
<reference evidence="4 5" key="1">
    <citation type="submission" date="2014-03" db="EMBL/GenBank/DDBJ databases">
        <title>Genomics of Bifidobacteria.</title>
        <authorList>
            <person name="Ventura M."/>
            <person name="Milani C."/>
            <person name="Lugli G.A."/>
        </authorList>
    </citation>
    <scope>NUCLEOTIDE SEQUENCE [LARGE SCALE GENOMIC DNA]</scope>
    <source>
        <strain evidence="4 5">LMG 21775</strain>
    </source>
</reference>
<dbReference type="GO" id="GO:1901982">
    <property type="term" value="F:maltose binding"/>
    <property type="evidence" value="ECO:0007669"/>
    <property type="project" value="TreeGrafter"/>
</dbReference>
<evidence type="ECO:0000256" key="2">
    <source>
        <dbReference type="ARBA" id="ARBA00022448"/>
    </source>
</evidence>
<organism evidence="4 5">
    <name type="scientific">Bifidobacterium psychraerophilum</name>
    <dbReference type="NCBI Taxonomy" id="218140"/>
    <lineage>
        <taxon>Bacteria</taxon>
        <taxon>Bacillati</taxon>
        <taxon>Actinomycetota</taxon>
        <taxon>Actinomycetes</taxon>
        <taxon>Bifidobacteriales</taxon>
        <taxon>Bifidobacteriaceae</taxon>
        <taxon>Bifidobacterium</taxon>
    </lineage>
</organism>
<dbReference type="PANTHER" id="PTHR30061:SF50">
    <property type="entry name" value="MALTOSE_MALTODEXTRIN-BINDING PERIPLASMIC PROTEIN"/>
    <property type="match status" value="1"/>
</dbReference>
<name>A0A087CE07_9BIFI</name>
<dbReference type="EMBL" id="JGZI01000010">
    <property type="protein sequence ID" value="KFI81507.1"/>
    <property type="molecule type" value="Genomic_DNA"/>
</dbReference>
<accession>A0A087CE07</accession>
<evidence type="ECO:0000313" key="5">
    <source>
        <dbReference type="Proteomes" id="UP000029050"/>
    </source>
</evidence>
<dbReference type="Gene3D" id="3.40.190.10">
    <property type="entry name" value="Periplasmic binding protein-like II"/>
    <property type="match status" value="2"/>
</dbReference>
<comment type="caution">
    <text evidence="4">The sequence shown here is derived from an EMBL/GenBank/DDBJ whole genome shotgun (WGS) entry which is preliminary data.</text>
</comment>
<evidence type="ECO:0000313" key="4">
    <source>
        <dbReference type="EMBL" id="KFI81507.1"/>
    </source>
</evidence>
<dbReference type="GO" id="GO:0042956">
    <property type="term" value="P:maltodextrin transmembrane transport"/>
    <property type="evidence" value="ECO:0007669"/>
    <property type="project" value="TreeGrafter"/>
</dbReference>
<dbReference type="STRING" id="218140.BPSY_1915"/>
<evidence type="ECO:0000256" key="1">
    <source>
        <dbReference type="ARBA" id="ARBA00008520"/>
    </source>
</evidence>
<gene>
    <name evidence="4" type="ORF">BPSY_1915</name>
</gene>
<evidence type="ECO:0000256" key="3">
    <source>
        <dbReference type="ARBA" id="ARBA00022729"/>
    </source>
</evidence>
<dbReference type="Pfam" id="PF01547">
    <property type="entry name" value="SBP_bac_1"/>
    <property type="match status" value="1"/>
</dbReference>
<keyword evidence="2" id="KW-0813">Transport</keyword>
<keyword evidence="5" id="KW-1185">Reference proteome</keyword>
<dbReference type="InterPro" id="IPR006059">
    <property type="entry name" value="SBP"/>
</dbReference>
<dbReference type="SUPFAM" id="SSF53850">
    <property type="entry name" value="Periplasmic binding protein-like II"/>
    <property type="match status" value="1"/>
</dbReference>
<sequence length="514" mass="54502">MTKPNGHKARIKNNSKESELNTYLGDRLAASLSTPFHGDAPGADFGNRGIERCGVPTAERSEPLGAYGCQENQWGFKMRHKKTMMVAALTAATLALSGCSVGGSSASSSSDSTDGAGKTITIWAMQGDYSTQTLDAINAAFTKKTGAKVKVETQQWTDITTKITTALTTSTPPDVLDIGNTQVAGFASSGGLLDLTSHKKDLSEGKQWLSGLEDPATVSGKLYGVPAFGAARAVVYNKKIWADAGVTTEPTTWEEFTADLDKVAAKNASNKDFTPFYLPGQYWYSMLQFVWDAGGDVAKEKDGTWTGTTSSAKSIKGLEEWKAFQNTYSSKASRSLDTDSPDQNQMLADGTTSAILANSAALSAVKTINSSVSEDDLATFAMPGQSGENQPAMTAGSDWTIAAKSQNSALALEWVKIASSSAIQQKWVFGNDGWLPNTVEGLSQAMKSSDFPEAQKGFFEAAKNSKATPGSPNWATIEGDKSVNSFTQSIATGTATPEQAAKTFDAHMDEVFAK</sequence>
<protein>
    <submittedName>
        <fullName evidence="4">Family 1 extracellular solute-binding protein</fullName>
    </submittedName>
</protein>
<keyword evidence="3" id="KW-0732">Signal</keyword>
<dbReference type="eggNOG" id="COG1653">
    <property type="taxonomic scope" value="Bacteria"/>
</dbReference>
<dbReference type="AlphaFoldDB" id="A0A087CE07"/>